<keyword evidence="6 9" id="KW-0255">Endonuclease</keyword>
<dbReference type="RefSeq" id="WP_048571071.1">
    <property type="nucleotide sequence ID" value="NZ_LFVU01000027.1"/>
</dbReference>
<keyword evidence="3 9" id="KW-0698">rRNA processing</keyword>
<dbReference type="GO" id="GO:0004222">
    <property type="term" value="F:metalloendopeptidase activity"/>
    <property type="evidence" value="ECO:0007669"/>
    <property type="project" value="InterPro"/>
</dbReference>
<keyword evidence="2 9" id="KW-0690">Ribosome biogenesis</keyword>
<dbReference type="HAMAP" id="MF_00009">
    <property type="entry name" value="Endoribonucl_YbeY"/>
    <property type="match status" value="1"/>
</dbReference>
<evidence type="ECO:0000256" key="4">
    <source>
        <dbReference type="ARBA" id="ARBA00022722"/>
    </source>
</evidence>
<comment type="similarity">
    <text evidence="1 9">Belongs to the endoribonuclease YbeY family.</text>
</comment>
<sequence length="163" mass="19297">MILFDNRQDKENFDNNMESLIEKVIKESLLIEQFKLDYEISVSLVDNEEIRDINREFRGIDRSTDVLSFPMIEYNGVYYTSNYEFNKIDIDPDGKITLGDIVLSLERAREQSLEYGHSFSREVAFLTVHSVLHLLGHDHEVEDERKIMREKEEKILNSLSYNR</sequence>
<keyword evidence="5 9" id="KW-0479">Metal-binding</keyword>
<dbReference type="InterPro" id="IPR018247">
    <property type="entry name" value="EF_Hand_1_Ca_BS"/>
</dbReference>
<evidence type="ECO:0000256" key="7">
    <source>
        <dbReference type="ARBA" id="ARBA00022801"/>
    </source>
</evidence>
<dbReference type="GO" id="GO:0005737">
    <property type="term" value="C:cytoplasm"/>
    <property type="evidence" value="ECO:0007669"/>
    <property type="project" value="UniProtKB-SubCell"/>
</dbReference>
<name>A0A0J8DBG2_CLOCY</name>
<accession>A0A0J8DBG2</accession>
<comment type="caution">
    <text evidence="10">The sequence shown here is derived from an EMBL/GenBank/DDBJ whole genome shotgun (WGS) entry which is preliminary data.</text>
</comment>
<keyword evidence="4 9" id="KW-0540">Nuclease</keyword>
<protein>
    <recommendedName>
        <fullName evidence="9">Endoribonuclease YbeY</fullName>
        <ecNumber evidence="9">3.1.-.-</ecNumber>
    </recommendedName>
</protein>
<dbReference type="PATRIC" id="fig|1121307.3.peg.1274"/>
<dbReference type="GO" id="GO:0004521">
    <property type="term" value="F:RNA endonuclease activity"/>
    <property type="evidence" value="ECO:0007669"/>
    <property type="project" value="UniProtKB-UniRule"/>
</dbReference>
<evidence type="ECO:0000256" key="2">
    <source>
        <dbReference type="ARBA" id="ARBA00022517"/>
    </source>
</evidence>
<dbReference type="Proteomes" id="UP000036756">
    <property type="component" value="Unassembled WGS sequence"/>
</dbReference>
<comment type="function">
    <text evidence="9">Single strand-specific metallo-endoribonuclease involved in late-stage 70S ribosome quality control and in maturation of the 3' terminus of the 16S rRNA.</text>
</comment>
<dbReference type="Pfam" id="PF02130">
    <property type="entry name" value="YbeY"/>
    <property type="match status" value="1"/>
</dbReference>
<dbReference type="AlphaFoldDB" id="A0A0J8DBG2"/>
<dbReference type="EC" id="3.1.-.-" evidence="9"/>
<comment type="subcellular location">
    <subcellularLocation>
        <location evidence="9">Cytoplasm</location>
    </subcellularLocation>
</comment>
<evidence type="ECO:0000256" key="6">
    <source>
        <dbReference type="ARBA" id="ARBA00022759"/>
    </source>
</evidence>
<dbReference type="InterPro" id="IPR023091">
    <property type="entry name" value="MetalPrtase_cat_dom_sf_prd"/>
</dbReference>
<dbReference type="SUPFAM" id="SSF55486">
    <property type="entry name" value="Metalloproteases ('zincins'), catalytic domain"/>
    <property type="match status" value="1"/>
</dbReference>
<evidence type="ECO:0000256" key="3">
    <source>
        <dbReference type="ARBA" id="ARBA00022552"/>
    </source>
</evidence>
<evidence type="ECO:0000256" key="5">
    <source>
        <dbReference type="ARBA" id="ARBA00022723"/>
    </source>
</evidence>
<evidence type="ECO:0000313" key="11">
    <source>
        <dbReference type="Proteomes" id="UP000036756"/>
    </source>
</evidence>
<dbReference type="InterPro" id="IPR002036">
    <property type="entry name" value="YbeY"/>
</dbReference>
<evidence type="ECO:0000256" key="8">
    <source>
        <dbReference type="ARBA" id="ARBA00022833"/>
    </source>
</evidence>
<reference evidence="10 11" key="1">
    <citation type="submission" date="2015-06" db="EMBL/GenBank/DDBJ databases">
        <title>Draft genome sequence of the purine-degrading Clostridium cylindrosporum HC-1 (DSM 605).</title>
        <authorList>
            <person name="Poehlein A."/>
            <person name="Schiel-Bengelsdorf B."/>
            <person name="Bengelsdorf F."/>
            <person name="Daniel R."/>
            <person name="Duerre P."/>
        </authorList>
    </citation>
    <scope>NUCLEOTIDE SEQUENCE [LARGE SCALE GENOMIC DNA]</scope>
    <source>
        <strain evidence="10 11">DSM 605</strain>
    </source>
</reference>
<dbReference type="GO" id="GO:0008270">
    <property type="term" value="F:zinc ion binding"/>
    <property type="evidence" value="ECO:0007669"/>
    <property type="project" value="UniProtKB-UniRule"/>
</dbReference>
<proteinExistence type="inferred from homology"/>
<keyword evidence="7 9" id="KW-0378">Hydrolase</keyword>
<dbReference type="PROSITE" id="PS01306">
    <property type="entry name" value="UPF0054"/>
    <property type="match status" value="1"/>
</dbReference>
<feature type="binding site" evidence="9">
    <location>
        <position position="133"/>
    </location>
    <ligand>
        <name>Zn(2+)</name>
        <dbReference type="ChEBI" id="CHEBI:29105"/>
        <note>catalytic</note>
    </ligand>
</feature>
<comment type="cofactor">
    <cofactor evidence="9">
        <name>Zn(2+)</name>
        <dbReference type="ChEBI" id="CHEBI:29105"/>
    </cofactor>
    <text evidence="9">Binds 1 zinc ion.</text>
</comment>
<dbReference type="OrthoDB" id="9807740at2"/>
<feature type="binding site" evidence="9">
    <location>
        <position position="129"/>
    </location>
    <ligand>
        <name>Zn(2+)</name>
        <dbReference type="ChEBI" id="CHEBI:29105"/>
        <note>catalytic</note>
    </ligand>
</feature>
<dbReference type="STRING" id="1121307.CLCY_2c04160"/>
<dbReference type="Gene3D" id="3.40.390.30">
    <property type="entry name" value="Metalloproteases ('zincins'), catalytic domain"/>
    <property type="match status" value="1"/>
</dbReference>
<evidence type="ECO:0000256" key="9">
    <source>
        <dbReference type="HAMAP-Rule" id="MF_00009"/>
    </source>
</evidence>
<dbReference type="PANTHER" id="PTHR46986">
    <property type="entry name" value="ENDORIBONUCLEASE YBEY, CHLOROPLASTIC"/>
    <property type="match status" value="1"/>
</dbReference>
<keyword evidence="8 9" id="KW-0862">Zinc</keyword>
<gene>
    <name evidence="9 10" type="primary">ybeY</name>
    <name evidence="10" type="ORF">CLCY_2c04160</name>
</gene>
<keyword evidence="9" id="KW-0963">Cytoplasm</keyword>
<dbReference type="NCBIfam" id="TIGR00043">
    <property type="entry name" value="rRNA maturation RNase YbeY"/>
    <property type="match status" value="1"/>
</dbReference>
<dbReference type="PANTHER" id="PTHR46986:SF1">
    <property type="entry name" value="ENDORIBONUCLEASE YBEY, CHLOROPLASTIC"/>
    <property type="match status" value="1"/>
</dbReference>
<evidence type="ECO:0000256" key="1">
    <source>
        <dbReference type="ARBA" id="ARBA00010875"/>
    </source>
</evidence>
<evidence type="ECO:0000313" key="10">
    <source>
        <dbReference type="EMBL" id="KMT21654.1"/>
    </source>
</evidence>
<feature type="binding site" evidence="9">
    <location>
        <position position="139"/>
    </location>
    <ligand>
        <name>Zn(2+)</name>
        <dbReference type="ChEBI" id="CHEBI:29105"/>
        <note>catalytic</note>
    </ligand>
</feature>
<dbReference type="InterPro" id="IPR020549">
    <property type="entry name" value="YbeY_CS"/>
</dbReference>
<organism evidence="10 11">
    <name type="scientific">Clostridium cylindrosporum DSM 605</name>
    <dbReference type="NCBI Taxonomy" id="1121307"/>
    <lineage>
        <taxon>Bacteria</taxon>
        <taxon>Bacillati</taxon>
        <taxon>Bacillota</taxon>
        <taxon>Clostridia</taxon>
        <taxon>Eubacteriales</taxon>
        <taxon>Clostridiaceae</taxon>
        <taxon>Clostridium</taxon>
    </lineage>
</organism>
<dbReference type="EMBL" id="LFVU01000027">
    <property type="protein sequence ID" value="KMT21654.1"/>
    <property type="molecule type" value="Genomic_DNA"/>
</dbReference>
<dbReference type="GO" id="GO:0006364">
    <property type="term" value="P:rRNA processing"/>
    <property type="evidence" value="ECO:0007669"/>
    <property type="project" value="UniProtKB-UniRule"/>
</dbReference>
<dbReference type="PROSITE" id="PS00018">
    <property type="entry name" value="EF_HAND_1"/>
    <property type="match status" value="1"/>
</dbReference>
<keyword evidence="11" id="KW-1185">Reference proteome</keyword>